<dbReference type="Proteomes" id="UP000663846">
    <property type="component" value="Unassembled WGS sequence"/>
</dbReference>
<protein>
    <submittedName>
        <fullName evidence="1">Uncharacterized protein</fullName>
    </submittedName>
</protein>
<name>A0A8H2WYX1_9AGAM</name>
<reference evidence="1" key="1">
    <citation type="submission" date="2021-01" db="EMBL/GenBank/DDBJ databases">
        <authorList>
            <person name="Kaushik A."/>
        </authorList>
    </citation>
    <scope>NUCLEOTIDE SEQUENCE</scope>
    <source>
        <strain evidence="1">AG1-1C</strain>
    </source>
</reference>
<sequence>MAEVSPAQRIASQVLASDTVRKLSGKLRNVVIFEYDRYHSRIPLHLRPSHFPKKGKTTTVKRSCNCCTDSSHSCCANRSSSSSLSYEISDLKSSMLDAGETDVDDLGLKSEAESDDKRGWVGTKSRDMTGTSSRADIMLCIYST</sequence>
<dbReference type="AlphaFoldDB" id="A0A8H2WYX1"/>
<accession>A0A8H2WYX1</accession>
<evidence type="ECO:0000313" key="2">
    <source>
        <dbReference type="Proteomes" id="UP000663846"/>
    </source>
</evidence>
<comment type="caution">
    <text evidence="1">The sequence shown here is derived from an EMBL/GenBank/DDBJ whole genome shotgun (WGS) entry which is preliminary data.</text>
</comment>
<proteinExistence type="predicted"/>
<gene>
    <name evidence="1" type="ORF">RDB_LOCUS64089</name>
</gene>
<dbReference type="EMBL" id="CAJMWS010000310">
    <property type="protein sequence ID" value="CAE6408057.1"/>
    <property type="molecule type" value="Genomic_DNA"/>
</dbReference>
<organism evidence="1 2">
    <name type="scientific">Rhizoctonia solani</name>
    <dbReference type="NCBI Taxonomy" id="456999"/>
    <lineage>
        <taxon>Eukaryota</taxon>
        <taxon>Fungi</taxon>
        <taxon>Dikarya</taxon>
        <taxon>Basidiomycota</taxon>
        <taxon>Agaricomycotina</taxon>
        <taxon>Agaricomycetes</taxon>
        <taxon>Cantharellales</taxon>
        <taxon>Ceratobasidiaceae</taxon>
        <taxon>Rhizoctonia</taxon>
    </lineage>
</organism>
<evidence type="ECO:0000313" key="1">
    <source>
        <dbReference type="EMBL" id="CAE6408057.1"/>
    </source>
</evidence>